<keyword evidence="4" id="KW-0809">Transit peptide</keyword>
<dbReference type="PANTHER" id="PTHR36091">
    <property type="entry name" value="ALTERED INHERITANCE OF MITOCHONDRIA PROTEIN 9, MITOCHONDRIAL"/>
    <property type="match status" value="1"/>
</dbReference>
<evidence type="ECO:0000256" key="2">
    <source>
        <dbReference type="ARBA" id="ARBA00005543"/>
    </source>
</evidence>
<protein>
    <recommendedName>
        <fullName evidence="3">Altered inheritance of mitochondria protein 9, mitochondrial</fullName>
    </recommendedName>
    <alternativeName>
        <fullName evidence="6">Found in mitochondrial proteome protein 29</fullName>
    </alternativeName>
</protein>
<dbReference type="PANTHER" id="PTHR36091:SF1">
    <property type="entry name" value="ALTERED INHERITANCE OF MITOCHONDRIA PROTEIN 9, MITOCHONDRIAL"/>
    <property type="match status" value="1"/>
</dbReference>
<dbReference type="GO" id="GO:0005739">
    <property type="term" value="C:mitochondrion"/>
    <property type="evidence" value="ECO:0007669"/>
    <property type="project" value="UniProtKB-SubCell"/>
</dbReference>
<organism evidence="8 9">
    <name type="scientific">Plenodomus tracheiphilus IPT5</name>
    <dbReference type="NCBI Taxonomy" id="1408161"/>
    <lineage>
        <taxon>Eukaryota</taxon>
        <taxon>Fungi</taxon>
        <taxon>Dikarya</taxon>
        <taxon>Ascomycota</taxon>
        <taxon>Pezizomycotina</taxon>
        <taxon>Dothideomycetes</taxon>
        <taxon>Pleosporomycetidae</taxon>
        <taxon>Pleosporales</taxon>
        <taxon>Pleosporineae</taxon>
        <taxon>Leptosphaeriaceae</taxon>
        <taxon>Plenodomus</taxon>
    </lineage>
</organism>
<dbReference type="AlphaFoldDB" id="A0A6A7B9U7"/>
<evidence type="ECO:0000313" key="9">
    <source>
        <dbReference type="Proteomes" id="UP000799423"/>
    </source>
</evidence>
<feature type="region of interest" description="Disordered" evidence="7">
    <location>
        <begin position="289"/>
        <end position="309"/>
    </location>
</feature>
<gene>
    <name evidence="8" type="ORF">T440DRAFT_449071</name>
</gene>
<evidence type="ECO:0000256" key="5">
    <source>
        <dbReference type="ARBA" id="ARBA00023128"/>
    </source>
</evidence>
<name>A0A6A7B9U7_9PLEO</name>
<accession>A0A6A7B9U7</accession>
<keyword evidence="5" id="KW-0496">Mitochondrion</keyword>
<comment type="similarity">
    <text evidence="2">Belongs to the AIM9 family.</text>
</comment>
<feature type="region of interest" description="Disordered" evidence="7">
    <location>
        <begin position="408"/>
        <end position="435"/>
    </location>
</feature>
<dbReference type="EMBL" id="MU006303">
    <property type="protein sequence ID" value="KAF2851165.1"/>
    <property type="molecule type" value="Genomic_DNA"/>
</dbReference>
<sequence>MVAFRHLRREYAPSGQAMRLLFSAGSITPAGSHLSIKRYTKAHEPMLSPSSAAKGNFDPYNYTSGRWLRRNALERRSRYIRFDFDALRHRVVEICPGASSVISCEKTEGEYNRVFIFHTDNEQNIVARLLFAVAGPPSLRTNSEVATIKYLRSKTSIPIPKILDWSDDPNNAIGSEYIIMEHTLGVSLRDKWMDMDLGARINCIRAIYEKLQEAVDLNFPAYGSSYLTGTPYITAPTLPLEEGFCIGPHCAPRYWGCKPGQAKSDHQDGLHQGLWTDLAAYADGLIDTGKSSIPPDEPRSARPRYGGSTKTHHELLKYGRAIIKATMEHPVVQDTASPLLFHSKMESVLRSTRVVISEIIFRQRTTYLQSCTLSEMMFCYCFSCSDCPPRHFNYSELAIMRSRTYLRDDSPPTSGHSSVHADSRTDVNSSRPTPR</sequence>
<evidence type="ECO:0000256" key="3">
    <source>
        <dbReference type="ARBA" id="ARBA00016197"/>
    </source>
</evidence>
<dbReference type="SUPFAM" id="SSF56112">
    <property type="entry name" value="Protein kinase-like (PK-like)"/>
    <property type="match status" value="1"/>
</dbReference>
<evidence type="ECO:0000256" key="6">
    <source>
        <dbReference type="ARBA" id="ARBA00031849"/>
    </source>
</evidence>
<evidence type="ECO:0000256" key="1">
    <source>
        <dbReference type="ARBA" id="ARBA00004173"/>
    </source>
</evidence>
<evidence type="ECO:0000256" key="4">
    <source>
        <dbReference type="ARBA" id="ARBA00022946"/>
    </source>
</evidence>
<dbReference type="Proteomes" id="UP000799423">
    <property type="component" value="Unassembled WGS sequence"/>
</dbReference>
<dbReference type="InterPro" id="IPR051035">
    <property type="entry name" value="Mito_inheritance_9"/>
</dbReference>
<dbReference type="OrthoDB" id="2831558at2759"/>
<feature type="compositionally biased region" description="Polar residues" evidence="7">
    <location>
        <begin position="426"/>
        <end position="435"/>
    </location>
</feature>
<proteinExistence type="inferred from homology"/>
<comment type="subcellular location">
    <subcellularLocation>
        <location evidence="1">Mitochondrion</location>
    </subcellularLocation>
</comment>
<evidence type="ECO:0000313" key="8">
    <source>
        <dbReference type="EMBL" id="KAF2851165.1"/>
    </source>
</evidence>
<evidence type="ECO:0000256" key="7">
    <source>
        <dbReference type="SAM" id="MobiDB-lite"/>
    </source>
</evidence>
<dbReference type="InterPro" id="IPR011009">
    <property type="entry name" value="Kinase-like_dom_sf"/>
</dbReference>
<keyword evidence="9" id="KW-1185">Reference proteome</keyword>
<reference evidence="8" key="1">
    <citation type="submission" date="2020-01" db="EMBL/GenBank/DDBJ databases">
        <authorList>
            <consortium name="DOE Joint Genome Institute"/>
            <person name="Haridas S."/>
            <person name="Albert R."/>
            <person name="Binder M."/>
            <person name="Bloem J."/>
            <person name="Labutti K."/>
            <person name="Salamov A."/>
            <person name="Andreopoulos B."/>
            <person name="Baker S.E."/>
            <person name="Barry K."/>
            <person name="Bills G."/>
            <person name="Bluhm B.H."/>
            <person name="Cannon C."/>
            <person name="Castanera R."/>
            <person name="Culley D.E."/>
            <person name="Daum C."/>
            <person name="Ezra D."/>
            <person name="Gonzalez J.B."/>
            <person name="Henrissat B."/>
            <person name="Kuo A."/>
            <person name="Liang C."/>
            <person name="Lipzen A."/>
            <person name="Lutzoni F."/>
            <person name="Magnuson J."/>
            <person name="Mondo S."/>
            <person name="Nolan M."/>
            <person name="Ohm R."/>
            <person name="Pangilinan J."/>
            <person name="Park H.-J."/>
            <person name="Ramirez L."/>
            <person name="Alfaro M."/>
            <person name="Sun H."/>
            <person name="Tritt A."/>
            <person name="Yoshinaga Y."/>
            <person name="Zwiers L.-H."/>
            <person name="Turgeon B.G."/>
            <person name="Goodwin S.B."/>
            <person name="Spatafora J.W."/>
            <person name="Crous P.W."/>
            <person name="Grigoriev I.V."/>
        </authorList>
    </citation>
    <scope>NUCLEOTIDE SEQUENCE</scope>
    <source>
        <strain evidence="8">IPT5</strain>
    </source>
</reference>